<evidence type="ECO:0000256" key="1">
    <source>
        <dbReference type="SAM" id="MobiDB-lite"/>
    </source>
</evidence>
<sequence>MSHSDDPAQSVAGVTQPETTTDDITSHEATDARLTTELLAATAAGSPPSSSRKRKTHGDDADPDDALDSGENAKKVKLTNGDGAQPGYPSVRGDRSLLPCEVWHHIFTFCPPKSLGHLLRVNKLFNGYLDPSSDQDAPVSEKHSALAPLKPNSIWRASRRHFWPQMPAPLRSKSELEMWQLACSPRCQYCKKQGDLSSAQPSRPGPGVDGVAAIWPLAIRACAPCLLRETMKELDLLVTPDIPSATLEALPFACLTRELHVLPTSMAEQGQLPADVQITKLFLRDDVQKLKEEFASARGMGSGAVVDEWLKGLGGRGKDARYQATKWDRWEASGGVAKMLSQLYPGWSETAAPSVSAPATAAASPNLVPSLPPKPSLPALPPVPLSQGRQERTADEVARLKAARKAEIERRALLLEPPLTANVLRHIPSFQAATHIITPLDDGAWEVLQPRLMAQRAEAEAREQEINSQAKAADERVERHRRLETTLATTKEARDLIDKDWEEIQAPLRARIAGYADEIIRDGWDNGKKVTKGTCPKFAVEVLNYIRKRFYADVAKDAVSARASGQTPPSDPPEGPFTQKLTLENMKWIFDTKIKPHTEAHRKEIFYCNGCEGNMKAFGFEGVIQHYAAKHTNALSQGSIIVHWRAEWPEHSPFSAEARATKPPHFRGRVSAPFTADSAPPPAGYGYPFMSGPPAPPVYPPHAGFGPAPYAEPYHPRPPHTYQPPAPFPGPVPPPGPPGPPGYGPPPPQQYLPQPGSYPPYQPPAGPYPSGPPDPVPVYNPPPGPGFTPGHAPFQANAPPPGFPAPGPPVYPDGYQAKLEDVARNSREVWQALGNIKDLPGSARVFVTIHHLVKRFHTRFYETPSLGLFNDGLSDHKDMRPVRNVNGLVCKACHLGLGNGPVEEDRKSFSLPQLTKHFQTKHIEPMQAYNAPPLDWVVDMVLLTDQASIPNLRAFMNEYQKSLVADALPDVFQPHSAGGHHAQHASGNQSVDPNGQTASHAVGYGFPYGHASQQRSVGDPGSATHTPDSYKPFEQPSLPPKPDDRFHQHHQHQQQQQQQQPDTGHQAPGHFKEPEYHGARATNGSASHTDSPGCGRQSPQGRRRDQNSHQPGRKNSGRNKRDRGKGQGQNGSGKHRFKDGPERDDEQSRDHGKAMWTTDNTETDRGFSSTGRTGTWGYQGGPPLQQYHGPNSSRGAPSRGEQEPRMPMEEPNLLSALEMHLDQRQTPMADGGQRISHPQYVGSRHTPVATEARGFSRSNAHYGPNGDRSRSPTLGPQYRPMYHPAARSGHPDQYEEHRSPLEAPPRRFDERGYDAPPESRGPEPPLPEHYRYPEDVRHEARQTVQAYEIVEVTDENGKYIIKRPVRYAPEPRYASEMRRDIGEGYAPHDPVYVGAARQSRPVEGRDARMEEYDPRFPGA</sequence>
<dbReference type="Pfam" id="PF25422">
    <property type="entry name" value="DUF7892"/>
    <property type="match status" value="1"/>
</dbReference>
<name>A0AA40CYS7_9PEZI</name>
<feature type="compositionally biased region" description="Pro residues" evidence="1">
    <location>
        <begin position="370"/>
        <end position="384"/>
    </location>
</feature>
<dbReference type="PANTHER" id="PTHR45725:SF1">
    <property type="entry name" value="DISHEVELLED ASSOCIATED ACTIVATOR OF MORPHOGENESIS, ISOFORM D"/>
    <property type="match status" value="1"/>
</dbReference>
<keyword evidence="4" id="KW-1185">Reference proteome</keyword>
<feature type="compositionally biased region" description="Polar residues" evidence="1">
    <location>
        <begin position="988"/>
        <end position="999"/>
    </location>
</feature>
<dbReference type="InterPro" id="IPR057214">
    <property type="entry name" value="DUF7892"/>
</dbReference>
<feature type="region of interest" description="Disordered" evidence="1">
    <location>
        <begin position="1227"/>
        <end position="1331"/>
    </location>
</feature>
<gene>
    <name evidence="3" type="ORF">B0T16DRAFT_315856</name>
</gene>
<dbReference type="SUPFAM" id="SSF81383">
    <property type="entry name" value="F-box domain"/>
    <property type="match status" value="1"/>
</dbReference>
<dbReference type="PANTHER" id="PTHR45725">
    <property type="entry name" value="FORMIN HOMOLOGY 2 FAMILY MEMBER"/>
    <property type="match status" value="1"/>
</dbReference>
<feature type="region of interest" description="Disordered" evidence="1">
    <location>
        <begin position="362"/>
        <end position="392"/>
    </location>
</feature>
<feature type="domain" description="DUF7892" evidence="2">
    <location>
        <begin position="813"/>
        <end position="961"/>
    </location>
</feature>
<protein>
    <recommendedName>
        <fullName evidence="2">DUF7892 domain-containing protein</fullName>
    </recommendedName>
</protein>
<evidence type="ECO:0000313" key="4">
    <source>
        <dbReference type="Proteomes" id="UP001174936"/>
    </source>
</evidence>
<feature type="compositionally biased region" description="Basic and acidic residues" evidence="1">
    <location>
        <begin position="1400"/>
        <end position="1419"/>
    </location>
</feature>
<feature type="region of interest" description="Disordered" evidence="1">
    <location>
        <begin position="974"/>
        <end position="1208"/>
    </location>
</feature>
<dbReference type="Proteomes" id="UP001174936">
    <property type="component" value="Unassembled WGS sequence"/>
</dbReference>
<feature type="compositionally biased region" description="Polar residues" evidence="1">
    <location>
        <begin position="12"/>
        <end position="23"/>
    </location>
</feature>
<feature type="compositionally biased region" description="Pro residues" evidence="1">
    <location>
        <begin position="719"/>
        <end position="786"/>
    </location>
</feature>
<dbReference type="EMBL" id="JAULSV010000001">
    <property type="protein sequence ID" value="KAK0656421.1"/>
    <property type="molecule type" value="Genomic_DNA"/>
</dbReference>
<feature type="region of interest" description="Disordered" evidence="1">
    <location>
        <begin position="1384"/>
        <end position="1419"/>
    </location>
</feature>
<feature type="compositionally biased region" description="Basic and acidic residues" evidence="1">
    <location>
        <begin position="1289"/>
        <end position="1313"/>
    </location>
</feature>
<feature type="compositionally biased region" description="Pro residues" evidence="1">
    <location>
        <begin position="798"/>
        <end position="811"/>
    </location>
</feature>
<dbReference type="InterPro" id="IPR051425">
    <property type="entry name" value="Formin_Homology"/>
</dbReference>
<accession>A0AA40CYS7</accession>
<proteinExistence type="predicted"/>
<feature type="compositionally biased region" description="Low complexity" evidence="1">
    <location>
        <begin position="32"/>
        <end position="50"/>
    </location>
</feature>
<feature type="compositionally biased region" description="Basic residues" evidence="1">
    <location>
        <begin position="1111"/>
        <end position="1123"/>
    </location>
</feature>
<dbReference type="CDD" id="cd09917">
    <property type="entry name" value="F-box_SF"/>
    <property type="match status" value="1"/>
</dbReference>
<feature type="region of interest" description="Disordered" evidence="1">
    <location>
        <begin position="710"/>
        <end position="811"/>
    </location>
</feature>
<feature type="region of interest" description="Disordered" evidence="1">
    <location>
        <begin position="1"/>
        <end position="90"/>
    </location>
</feature>
<organism evidence="3 4">
    <name type="scientific">Cercophora newfieldiana</name>
    <dbReference type="NCBI Taxonomy" id="92897"/>
    <lineage>
        <taxon>Eukaryota</taxon>
        <taxon>Fungi</taxon>
        <taxon>Dikarya</taxon>
        <taxon>Ascomycota</taxon>
        <taxon>Pezizomycotina</taxon>
        <taxon>Sordariomycetes</taxon>
        <taxon>Sordariomycetidae</taxon>
        <taxon>Sordariales</taxon>
        <taxon>Lasiosphaeriaceae</taxon>
        <taxon>Cercophora</taxon>
    </lineage>
</organism>
<feature type="compositionally biased region" description="Low complexity" evidence="1">
    <location>
        <begin position="975"/>
        <end position="987"/>
    </location>
</feature>
<feature type="compositionally biased region" description="Basic and acidic residues" evidence="1">
    <location>
        <begin position="1138"/>
        <end position="1153"/>
    </location>
</feature>
<comment type="caution">
    <text evidence="3">The sequence shown here is derived from an EMBL/GenBank/DDBJ whole genome shotgun (WGS) entry which is preliminary data.</text>
</comment>
<reference evidence="3" key="1">
    <citation type="submission" date="2023-06" db="EMBL/GenBank/DDBJ databases">
        <title>Genome-scale phylogeny and comparative genomics of the fungal order Sordariales.</title>
        <authorList>
            <consortium name="Lawrence Berkeley National Laboratory"/>
            <person name="Hensen N."/>
            <person name="Bonometti L."/>
            <person name="Westerberg I."/>
            <person name="Brannstrom I.O."/>
            <person name="Guillou S."/>
            <person name="Cros-Aarteil S."/>
            <person name="Calhoun S."/>
            <person name="Haridas S."/>
            <person name="Kuo A."/>
            <person name="Mondo S."/>
            <person name="Pangilinan J."/>
            <person name="Riley R."/>
            <person name="Labutti K."/>
            <person name="Andreopoulos B."/>
            <person name="Lipzen A."/>
            <person name="Chen C."/>
            <person name="Yanf M."/>
            <person name="Daum C."/>
            <person name="Ng V."/>
            <person name="Clum A."/>
            <person name="Steindorff A."/>
            <person name="Ohm R."/>
            <person name="Martin F."/>
            <person name="Silar P."/>
            <person name="Natvig D."/>
            <person name="Lalanne C."/>
            <person name="Gautier V."/>
            <person name="Ament-Velasquez S.L."/>
            <person name="Kruys A."/>
            <person name="Hutchinson M.I."/>
            <person name="Powell A.J."/>
            <person name="Barry K."/>
            <person name="Miller A.N."/>
            <person name="Grigoriev I.V."/>
            <person name="Debuchy R."/>
            <person name="Gladieux P."/>
            <person name="Thoren M.H."/>
            <person name="Johannesson H."/>
        </authorList>
    </citation>
    <scope>NUCLEOTIDE SEQUENCE</scope>
    <source>
        <strain evidence="3">SMH2532-1</strain>
    </source>
</reference>
<evidence type="ECO:0000313" key="3">
    <source>
        <dbReference type="EMBL" id="KAK0656421.1"/>
    </source>
</evidence>
<dbReference type="InterPro" id="IPR036047">
    <property type="entry name" value="F-box-like_dom_sf"/>
</dbReference>
<feature type="compositionally biased region" description="Low complexity" evidence="1">
    <location>
        <begin position="788"/>
        <end position="797"/>
    </location>
</feature>
<evidence type="ECO:0000259" key="2">
    <source>
        <dbReference type="Pfam" id="PF25422"/>
    </source>
</evidence>